<evidence type="ECO:0000256" key="1">
    <source>
        <dbReference type="ARBA" id="ARBA00009995"/>
    </source>
</evidence>
<dbReference type="EMBL" id="GAKP01010755">
    <property type="protein sequence ID" value="JAC48197.1"/>
    <property type="molecule type" value="Transcribed_RNA"/>
</dbReference>
<evidence type="ECO:0000313" key="4">
    <source>
        <dbReference type="EMBL" id="JAC48197.1"/>
    </source>
</evidence>
<dbReference type="GeneID" id="105229550"/>
<evidence type="ECO:0000313" key="6">
    <source>
        <dbReference type="RefSeq" id="XP_011208206.1"/>
    </source>
</evidence>
<keyword evidence="5" id="KW-1185">Reference proteome</keyword>
<dbReference type="GO" id="GO:0008194">
    <property type="term" value="F:UDP-glycosyltransferase activity"/>
    <property type="evidence" value="ECO:0007669"/>
    <property type="project" value="InterPro"/>
</dbReference>
<reference evidence="4" key="1">
    <citation type="journal article" date="2014" name="BMC Genomics">
        <title>Characterizing the developmental transcriptome of the oriental fruit fly, Bactrocera dorsalis (Diptera: Tephritidae) through comparative genomic analysis with Drosophila melanogaster utilizing modENCODE datasets.</title>
        <authorList>
            <person name="Geib S.M."/>
            <person name="Calla B."/>
            <person name="Hall B."/>
            <person name="Hou S."/>
            <person name="Manoukis N.C."/>
        </authorList>
    </citation>
    <scope>NUCLEOTIDE SEQUENCE</scope>
    <source>
        <strain evidence="4">Punador</strain>
    </source>
</reference>
<dbReference type="OrthoDB" id="5835829at2759"/>
<sequence>MKCSSDDRGIIAITIAAIIAISTGVQPASSANILGVFLSPSPSHLIVHMSIMKTLAERGHNITVVSSLKPKVNHPKIHNIIIEPSEARQKEMNEELSDLGVKKQNPIVMMMKFLRADNVMVTLQLDVVKNEKFQQIYNNKYDLVIMGYFMNNFQFIVPAKLNCPMILSWTGQPMEMVNDFVGVPHEVSYVPSVFTPHKNGEIMSFGSRLLNFVSSGLLRLATNIMDISFAAYYKELAADDAALRTYSEMTENVSLIFCNSHFSEGPIRPMVPGMVEIGGIQIKEKATPLPKIIDHFLNASKKNGAILFSLGSNMKSSSIQPETVKLIYKVLSSLEQNVVWKWENLENTPGNASNILYQKWLPQDDILAHPNLRLFITHAGKGGMVEATYHSVPMVAMPIFAEQPANAAKIVSSGYGVQVDILNLKENEFRDAILEVLHNPIYRNNVHRFSELYRNRPLTAKETVNFWVEYVIRHHGAAHMQSPLIHLNFVQSNSLDVLLAIWITLYLMWKLLKFSCKLLFKLVRSAKGKQKAGDSKKSKKE</sequence>
<name>A0A034W1L5_BACDO</name>
<proteinExistence type="inferred from homology"/>
<keyword evidence="3 4" id="KW-0808">Transferase</keyword>
<evidence type="ECO:0000313" key="5">
    <source>
        <dbReference type="Proteomes" id="UP001652620"/>
    </source>
</evidence>
<dbReference type="Proteomes" id="UP001652620">
    <property type="component" value="Chromosome 1"/>
</dbReference>
<evidence type="ECO:0000256" key="2">
    <source>
        <dbReference type="ARBA" id="ARBA00022676"/>
    </source>
</evidence>
<dbReference type="PANTHER" id="PTHR48043">
    <property type="entry name" value="EG:EG0003.4 PROTEIN-RELATED"/>
    <property type="match status" value="1"/>
</dbReference>
<dbReference type="RefSeq" id="XP_011208206.1">
    <property type="nucleotide sequence ID" value="XM_011209904.3"/>
</dbReference>
<dbReference type="OMA" id="THENIKH"/>
<dbReference type="Gene3D" id="3.40.50.2000">
    <property type="entry name" value="Glycogen Phosphorylase B"/>
    <property type="match status" value="2"/>
</dbReference>
<gene>
    <name evidence="4" type="primary">UD16</name>
    <name evidence="6" type="synonym">LOC105229550</name>
</gene>
<keyword evidence="2" id="KW-0328">Glycosyltransferase</keyword>
<dbReference type="InterPro" id="IPR002213">
    <property type="entry name" value="UDP_glucos_trans"/>
</dbReference>
<reference evidence="5" key="3">
    <citation type="submission" date="2025-05" db="UniProtKB">
        <authorList>
            <consortium name="RefSeq"/>
        </authorList>
    </citation>
    <scope>NUCLEOTIDE SEQUENCE [LARGE SCALE GENOMIC DNA]</scope>
</reference>
<dbReference type="CDD" id="cd03784">
    <property type="entry name" value="GT1_Gtf-like"/>
    <property type="match status" value="1"/>
</dbReference>
<organism evidence="4">
    <name type="scientific">Bactrocera dorsalis</name>
    <name type="common">Oriental fruit fly</name>
    <name type="synonym">Dacus dorsalis</name>
    <dbReference type="NCBI Taxonomy" id="27457"/>
    <lineage>
        <taxon>Eukaryota</taxon>
        <taxon>Metazoa</taxon>
        <taxon>Ecdysozoa</taxon>
        <taxon>Arthropoda</taxon>
        <taxon>Hexapoda</taxon>
        <taxon>Insecta</taxon>
        <taxon>Pterygota</taxon>
        <taxon>Neoptera</taxon>
        <taxon>Endopterygota</taxon>
        <taxon>Diptera</taxon>
        <taxon>Brachycera</taxon>
        <taxon>Muscomorpha</taxon>
        <taxon>Tephritoidea</taxon>
        <taxon>Tephritidae</taxon>
        <taxon>Bactrocera</taxon>
        <taxon>Bactrocera</taxon>
    </lineage>
</organism>
<dbReference type="InterPro" id="IPR050271">
    <property type="entry name" value="UDP-glycosyltransferase"/>
</dbReference>
<dbReference type="SUPFAM" id="SSF53756">
    <property type="entry name" value="UDP-Glycosyltransferase/glycogen phosphorylase"/>
    <property type="match status" value="1"/>
</dbReference>
<dbReference type="FunFam" id="3.40.50.2000:FF:000050">
    <property type="entry name" value="UDP-glucuronosyltransferase"/>
    <property type="match status" value="1"/>
</dbReference>
<dbReference type="KEGG" id="bdr:105229550"/>
<reference evidence="6" key="2">
    <citation type="submission" date="2025-04" db="UniProtKB">
        <authorList>
            <consortium name="RefSeq"/>
        </authorList>
    </citation>
    <scope>IDENTIFICATION</scope>
    <source>
        <strain evidence="6">Punador</strain>
    </source>
</reference>
<comment type="similarity">
    <text evidence="1">Belongs to the UDP-glycosyltransferase family.</text>
</comment>
<evidence type="ECO:0000256" key="3">
    <source>
        <dbReference type="ARBA" id="ARBA00022679"/>
    </source>
</evidence>
<accession>A0A034W1L5</accession>
<dbReference type="PANTHER" id="PTHR48043:SF159">
    <property type="entry name" value="EG:EG0003.4 PROTEIN-RELATED"/>
    <property type="match status" value="1"/>
</dbReference>
<dbReference type="AlphaFoldDB" id="A0A034W1L5"/>
<protein>
    <submittedName>
        <fullName evidence="4 6">UDP-glucuronosyltransferase 1-6</fullName>
    </submittedName>
</protein>
<dbReference type="Pfam" id="PF00201">
    <property type="entry name" value="UDPGT"/>
    <property type="match status" value="1"/>
</dbReference>